<dbReference type="EMBL" id="QVQA01000016">
    <property type="protein sequence ID" value="KAF5100944.1"/>
    <property type="molecule type" value="Genomic_DNA"/>
</dbReference>
<organism evidence="1 2">
    <name type="scientific">Geotrichum galactomycetum</name>
    <dbReference type="NCBI Taxonomy" id="27317"/>
    <lineage>
        <taxon>Eukaryota</taxon>
        <taxon>Fungi</taxon>
        <taxon>Dikarya</taxon>
        <taxon>Ascomycota</taxon>
        <taxon>Saccharomycotina</taxon>
        <taxon>Dipodascomycetes</taxon>
        <taxon>Dipodascales</taxon>
        <taxon>Dipodascaceae</taxon>
        <taxon>Geotrichum</taxon>
    </lineage>
</organism>
<comment type="caution">
    <text evidence="1">The sequence shown here is derived from an EMBL/GenBank/DDBJ whole genome shotgun (WGS) entry which is preliminary data.</text>
</comment>
<protein>
    <submittedName>
        <fullName evidence="1">Uncharacterized protein</fullName>
    </submittedName>
</protein>
<name>A0ACB6V853_9ASCO</name>
<sequence>MLPINLKERFRPEEANAKSLKKKPKRGRPKKKLKSKGAKDSFKRAEIKQEQQQNDTPEYVSTPGPTLVKQVIPDDGTDKLHSLFIQNYEQDRLTDRTGKEIFCSVCHSSTISATPIARCEECDQNWHLTCTDPPLSKNLGVKLLCPNNGTHRLRKLRRPKNLTIHELELADKDKPDSEKLADDPWLLRKKTHEFHLKKRYVDNPKPGTNRAGLKDLVGGSVQWKQRASAARETPMEKETPTVSSSEDEAEDEDDDNEDEDENSDIENHIRHLPIHMYYDTPTGVVAPVLHNRFKQLERDGVVYRISARGIKADFIQAVYEMNQNPLPDSKNSEILLALDEIAGRDMHGVSRTVPNIELLVDCALGHDEPALVAAAPSTVAAVKTEDDPTLLELMAVKKLIDIRGKDALLKFLLK</sequence>
<dbReference type="Proteomes" id="UP000744676">
    <property type="component" value="Unassembled WGS sequence"/>
</dbReference>
<proteinExistence type="predicted"/>
<gene>
    <name evidence="1" type="ORF">D0Z00_001075</name>
</gene>
<accession>A0ACB6V853</accession>
<reference evidence="1 2" key="1">
    <citation type="journal article" date="2020" name="Front. Microbiol.">
        <title>Phenotypic and Genetic Characterization of the Cheese Ripening Yeast Geotrichum candidum.</title>
        <authorList>
            <person name="Perkins V."/>
            <person name="Vignola S."/>
            <person name="Lessard M.H."/>
            <person name="Plante P.L."/>
            <person name="Corbeil J."/>
            <person name="Dugat-Bony E."/>
            <person name="Frenette M."/>
            <person name="Labrie S."/>
        </authorList>
    </citation>
    <scope>NUCLEOTIDE SEQUENCE [LARGE SCALE GENOMIC DNA]</scope>
    <source>
        <strain evidence="1 2">LMA-1147</strain>
    </source>
</reference>
<keyword evidence="2" id="KW-1185">Reference proteome</keyword>
<evidence type="ECO:0000313" key="1">
    <source>
        <dbReference type="EMBL" id="KAF5100944.1"/>
    </source>
</evidence>
<evidence type="ECO:0000313" key="2">
    <source>
        <dbReference type="Proteomes" id="UP000744676"/>
    </source>
</evidence>